<comment type="caution">
    <text evidence="9">The sequence shown here is derived from an EMBL/GenBank/DDBJ whole genome shotgun (WGS) entry which is preliminary data.</text>
</comment>
<dbReference type="Pfam" id="PF04844">
    <property type="entry name" value="Ovate"/>
    <property type="match status" value="1"/>
</dbReference>
<dbReference type="Proteomes" id="UP000525078">
    <property type="component" value="Unassembled WGS sequence"/>
</dbReference>
<protein>
    <recommendedName>
        <fullName evidence="6">Transcription repressor</fullName>
    </recommendedName>
    <alternativeName>
        <fullName evidence="6">Ovate family protein</fullName>
    </alternativeName>
</protein>
<keyword evidence="2 6" id="KW-0678">Repressor</keyword>
<feature type="compositionally biased region" description="Basic and acidic residues" evidence="7">
    <location>
        <begin position="236"/>
        <end position="247"/>
    </location>
</feature>
<gene>
    <name evidence="9" type="ORF">F8388_026444</name>
</gene>
<feature type="region of interest" description="Disordered" evidence="7">
    <location>
        <begin position="236"/>
        <end position="263"/>
    </location>
</feature>
<organism evidence="9 10">
    <name type="scientific">Cannabis sativa</name>
    <name type="common">Hemp</name>
    <name type="synonym">Marijuana</name>
    <dbReference type="NCBI Taxonomy" id="3483"/>
    <lineage>
        <taxon>Eukaryota</taxon>
        <taxon>Viridiplantae</taxon>
        <taxon>Streptophyta</taxon>
        <taxon>Embryophyta</taxon>
        <taxon>Tracheophyta</taxon>
        <taxon>Spermatophyta</taxon>
        <taxon>Magnoliopsida</taxon>
        <taxon>eudicotyledons</taxon>
        <taxon>Gunneridae</taxon>
        <taxon>Pentapetalae</taxon>
        <taxon>rosids</taxon>
        <taxon>fabids</taxon>
        <taxon>Rosales</taxon>
        <taxon>Cannabaceae</taxon>
        <taxon>Cannabis</taxon>
    </lineage>
</organism>
<evidence type="ECO:0000313" key="9">
    <source>
        <dbReference type="EMBL" id="KAF4381345.1"/>
    </source>
</evidence>
<evidence type="ECO:0000256" key="6">
    <source>
        <dbReference type="RuleBase" id="RU367028"/>
    </source>
</evidence>
<comment type="subcellular location">
    <subcellularLocation>
        <location evidence="1 6">Nucleus</location>
    </subcellularLocation>
</comment>
<evidence type="ECO:0000256" key="3">
    <source>
        <dbReference type="ARBA" id="ARBA00023015"/>
    </source>
</evidence>
<proteinExistence type="predicted"/>
<keyword evidence="3 6" id="KW-0805">Transcription regulation</keyword>
<keyword evidence="4 6" id="KW-0804">Transcription</keyword>
<dbReference type="AlphaFoldDB" id="A0A7J6GEG0"/>
<dbReference type="PROSITE" id="PS51754">
    <property type="entry name" value="OVATE"/>
    <property type="match status" value="1"/>
</dbReference>
<feature type="region of interest" description="Disordered" evidence="7">
    <location>
        <begin position="1"/>
        <end position="27"/>
    </location>
</feature>
<dbReference type="InterPro" id="IPR006458">
    <property type="entry name" value="Ovate_C"/>
</dbReference>
<feature type="compositionally biased region" description="Basic residues" evidence="7">
    <location>
        <begin position="248"/>
        <end position="259"/>
    </location>
</feature>
<evidence type="ECO:0000256" key="5">
    <source>
        <dbReference type="ARBA" id="ARBA00023242"/>
    </source>
</evidence>
<feature type="region of interest" description="Disordered" evidence="7">
    <location>
        <begin position="42"/>
        <end position="68"/>
    </location>
</feature>
<name>A0A7J6GEG0_CANSA</name>
<evidence type="ECO:0000259" key="8">
    <source>
        <dbReference type="PROSITE" id="PS51754"/>
    </source>
</evidence>
<evidence type="ECO:0000256" key="4">
    <source>
        <dbReference type="ARBA" id="ARBA00023163"/>
    </source>
</evidence>
<dbReference type="NCBIfam" id="TIGR01568">
    <property type="entry name" value="A_thal_3678"/>
    <property type="match status" value="1"/>
</dbReference>
<reference evidence="9 10" key="1">
    <citation type="journal article" date="2020" name="bioRxiv">
        <title>Sequence and annotation of 42 cannabis genomes reveals extensive copy number variation in cannabinoid synthesis and pathogen resistance genes.</title>
        <authorList>
            <person name="Mckernan K.J."/>
            <person name="Helbert Y."/>
            <person name="Kane L.T."/>
            <person name="Ebling H."/>
            <person name="Zhang L."/>
            <person name="Liu B."/>
            <person name="Eaton Z."/>
            <person name="Mclaughlin S."/>
            <person name="Kingan S."/>
            <person name="Baybayan P."/>
            <person name="Concepcion G."/>
            <person name="Jordan M."/>
            <person name="Riva A."/>
            <person name="Barbazuk W."/>
            <person name="Harkins T."/>
        </authorList>
    </citation>
    <scope>NUCLEOTIDE SEQUENCE [LARGE SCALE GENOMIC DNA]</scope>
    <source>
        <strain evidence="10">cv. Jamaican Lion 4</strain>
        <tissue evidence="9">Leaf</tissue>
    </source>
</reference>
<dbReference type="PANTHER" id="PTHR33057">
    <property type="entry name" value="TRANSCRIPTION REPRESSOR OFP7-RELATED"/>
    <property type="match status" value="1"/>
</dbReference>
<evidence type="ECO:0000256" key="7">
    <source>
        <dbReference type="SAM" id="MobiDB-lite"/>
    </source>
</evidence>
<dbReference type="PANTHER" id="PTHR33057:SF82">
    <property type="entry name" value="TRANSCRIPTION REPRESSOR OFP5"/>
    <property type="match status" value="1"/>
</dbReference>
<evidence type="ECO:0000313" key="10">
    <source>
        <dbReference type="Proteomes" id="UP000525078"/>
    </source>
</evidence>
<dbReference type="EMBL" id="JAATIP010000061">
    <property type="protein sequence ID" value="KAF4381345.1"/>
    <property type="molecule type" value="Genomic_DNA"/>
</dbReference>
<dbReference type="GO" id="GO:0005634">
    <property type="term" value="C:nucleus"/>
    <property type="evidence" value="ECO:0007669"/>
    <property type="project" value="UniProtKB-SubCell"/>
</dbReference>
<dbReference type="InterPro" id="IPR038933">
    <property type="entry name" value="Ovate"/>
</dbReference>
<evidence type="ECO:0000256" key="1">
    <source>
        <dbReference type="ARBA" id="ARBA00004123"/>
    </source>
</evidence>
<dbReference type="GO" id="GO:0045892">
    <property type="term" value="P:negative regulation of DNA-templated transcription"/>
    <property type="evidence" value="ECO:0007669"/>
    <property type="project" value="UniProtKB-UniRule"/>
</dbReference>
<evidence type="ECO:0000256" key="2">
    <source>
        <dbReference type="ARBA" id="ARBA00022491"/>
    </source>
</evidence>
<accession>A0A7J6GEG0</accession>
<keyword evidence="5 6" id="KW-0539">Nucleus</keyword>
<feature type="domain" description="OVATE" evidence="8">
    <location>
        <begin position="313"/>
        <end position="372"/>
    </location>
</feature>
<feature type="compositionally biased region" description="Polar residues" evidence="7">
    <location>
        <begin position="57"/>
        <end position="67"/>
    </location>
</feature>
<comment type="function">
    <text evidence="6">Transcriptional repressor that regulates multiple aspects of plant growth and development.</text>
</comment>
<sequence length="378" mass="43871">MKWGRKKTIPPPFTSSSSTPSPAPRPHVISHVFPLSWLSKFKQKSSHSGPKPIKGTPQGNWNTSLPSTNPPKIAALATETVASSGLGSFYDDTFWSLSFRKDNSSVEKKKKKNRNKKTMKKPSNVCLKSVWYDEREVPFSNCPNCRGKDAEDEICETKENRRVLELRREFGTREMETTTPKRTSTGRDGNLRLKTIEEAENLEECEEEKMSFDWRKLRELKIDKIEKQRKSVHVSRECGLDQIQDQKKRPKPKQSRGKMRAYSPRTLSRIETCKVKALEDMKKAKLKMKMKMDRKVISTRVQSTTGGLESFAVVKCSYDPHKDFKESMVEMIMEKKITQPEEFEELLACYLTLNSDEYHDVIMKVFRQWKQKVAFLWV</sequence>